<sequence length="128" mass="14344">MKIDHVAIYTANFERARHFYCDHFGFRAGERYQSASKPFESYFLEAESGARLELMWREGLEPRATNNGELTGISHIALNLGSQQAVVAMFERLQGAGCRVVSGPRQTGDGYFEACVYDLDGNRIEVTA</sequence>
<evidence type="ECO:0000313" key="3">
    <source>
        <dbReference type="Proteomes" id="UP001273505"/>
    </source>
</evidence>
<dbReference type="PANTHER" id="PTHR36113:SF1">
    <property type="entry name" value="GLYOXALASE_BLEOMYCIN RESISTANCE PROTEIN_DIOXYGENASE"/>
    <property type="match status" value="1"/>
</dbReference>
<organism evidence="2 3">
    <name type="scientific">Gilvimarinus gilvus</name>
    <dbReference type="NCBI Taxonomy" id="3058038"/>
    <lineage>
        <taxon>Bacteria</taxon>
        <taxon>Pseudomonadati</taxon>
        <taxon>Pseudomonadota</taxon>
        <taxon>Gammaproteobacteria</taxon>
        <taxon>Cellvibrionales</taxon>
        <taxon>Cellvibrionaceae</taxon>
        <taxon>Gilvimarinus</taxon>
    </lineage>
</organism>
<keyword evidence="3" id="KW-1185">Reference proteome</keyword>
<proteinExistence type="predicted"/>
<dbReference type="Proteomes" id="UP001273505">
    <property type="component" value="Unassembled WGS sequence"/>
</dbReference>
<dbReference type="PANTHER" id="PTHR36113">
    <property type="entry name" value="LYASE, PUTATIVE-RELATED-RELATED"/>
    <property type="match status" value="1"/>
</dbReference>
<dbReference type="EMBL" id="JAXAFO010000015">
    <property type="protein sequence ID" value="MDX6849824.1"/>
    <property type="molecule type" value="Genomic_DNA"/>
</dbReference>
<dbReference type="InterPro" id="IPR029068">
    <property type="entry name" value="Glyas_Bleomycin-R_OHBP_Dase"/>
</dbReference>
<gene>
    <name evidence="2" type="ORF">SCD92_10670</name>
</gene>
<dbReference type="Pfam" id="PF00903">
    <property type="entry name" value="Glyoxalase"/>
    <property type="match status" value="1"/>
</dbReference>
<reference evidence="2 3" key="1">
    <citation type="submission" date="2023-11" db="EMBL/GenBank/DDBJ databases">
        <title>Gilvimarinus fulvus sp. nov., isolated from the surface of Kelp.</title>
        <authorList>
            <person name="Sun Y.Y."/>
            <person name="Gong Y."/>
            <person name="Du Z.J."/>
        </authorList>
    </citation>
    <scope>NUCLEOTIDE SEQUENCE [LARGE SCALE GENOMIC DNA]</scope>
    <source>
        <strain evidence="2 3">SDUM040013</strain>
    </source>
</reference>
<accession>A0ABU4RY45</accession>
<dbReference type="SUPFAM" id="SSF54593">
    <property type="entry name" value="Glyoxalase/Bleomycin resistance protein/Dihydroxybiphenyl dioxygenase"/>
    <property type="match status" value="1"/>
</dbReference>
<dbReference type="InterPro" id="IPR037523">
    <property type="entry name" value="VOC_core"/>
</dbReference>
<dbReference type="InterPro" id="IPR051332">
    <property type="entry name" value="Fosfomycin_Res_Enzymes"/>
</dbReference>
<dbReference type="RefSeq" id="WP_302722380.1">
    <property type="nucleotide sequence ID" value="NZ_JAULRU010000548.1"/>
</dbReference>
<dbReference type="PROSITE" id="PS51819">
    <property type="entry name" value="VOC"/>
    <property type="match status" value="1"/>
</dbReference>
<name>A0ABU4RY45_9GAMM</name>
<feature type="domain" description="VOC" evidence="1">
    <location>
        <begin position="2"/>
        <end position="128"/>
    </location>
</feature>
<evidence type="ECO:0000313" key="2">
    <source>
        <dbReference type="EMBL" id="MDX6849824.1"/>
    </source>
</evidence>
<comment type="caution">
    <text evidence="2">The sequence shown here is derived from an EMBL/GenBank/DDBJ whole genome shotgun (WGS) entry which is preliminary data.</text>
</comment>
<protein>
    <submittedName>
        <fullName evidence="2">VOC family protein</fullName>
    </submittedName>
</protein>
<dbReference type="InterPro" id="IPR004360">
    <property type="entry name" value="Glyas_Fos-R_dOase_dom"/>
</dbReference>
<dbReference type="Gene3D" id="3.10.180.10">
    <property type="entry name" value="2,3-Dihydroxybiphenyl 1,2-Dioxygenase, domain 1"/>
    <property type="match status" value="1"/>
</dbReference>
<evidence type="ECO:0000259" key="1">
    <source>
        <dbReference type="PROSITE" id="PS51819"/>
    </source>
</evidence>